<accession>A0A0B8NFU5</accession>
<organism evidence="3 4">
    <name type="scientific">Nocardia seriolae</name>
    <dbReference type="NCBI Taxonomy" id="37332"/>
    <lineage>
        <taxon>Bacteria</taxon>
        <taxon>Bacillati</taxon>
        <taxon>Actinomycetota</taxon>
        <taxon>Actinomycetes</taxon>
        <taxon>Mycobacteriales</taxon>
        <taxon>Nocardiaceae</taxon>
        <taxon>Nocardia</taxon>
    </lineage>
</organism>
<name>A0A0B8NFU5_9NOCA</name>
<gene>
    <name evidence="2" type="ORF">NS506_03656</name>
    <name evidence="3" type="ORF">NSK11_contig00046-0024</name>
</gene>
<reference evidence="4" key="1">
    <citation type="submission" date="2015-07" db="EMBL/GenBank/DDBJ databases">
        <title>Nocardia seriolae U-1 whole genome shotgun sequence.</title>
        <authorList>
            <person name="Imajoh M."/>
            <person name="Fukumoto Y."/>
            <person name="Sukeda M."/>
            <person name="Yamane J."/>
            <person name="Yamasaki K."/>
            <person name="Shimizu M."/>
            <person name="Ohnishi K."/>
            <person name="Oshima S."/>
        </authorList>
    </citation>
    <scope>NUCLEOTIDE SEQUENCE [LARGE SCALE GENOMIC DNA]</scope>
    <source>
        <strain evidence="4">U-1</strain>
    </source>
</reference>
<feature type="region of interest" description="Disordered" evidence="1">
    <location>
        <begin position="139"/>
        <end position="183"/>
    </location>
</feature>
<dbReference type="OrthoDB" id="4553033at2"/>
<evidence type="ECO:0000313" key="4">
    <source>
        <dbReference type="Proteomes" id="UP000037179"/>
    </source>
</evidence>
<evidence type="ECO:0000256" key="1">
    <source>
        <dbReference type="SAM" id="MobiDB-lite"/>
    </source>
</evidence>
<dbReference type="Proteomes" id="UP000180166">
    <property type="component" value="Chromosome"/>
</dbReference>
<protein>
    <submittedName>
        <fullName evidence="3">Uncharacterized protein</fullName>
    </submittedName>
</protein>
<evidence type="ECO:0000313" key="3">
    <source>
        <dbReference type="EMBL" id="GAP28939.1"/>
    </source>
</evidence>
<dbReference type="AlphaFoldDB" id="A0A0B8NFU5"/>
<dbReference type="Proteomes" id="UP000037179">
    <property type="component" value="Unassembled WGS sequence"/>
</dbReference>
<dbReference type="KEGG" id="nsr:NS506_03656"/>
<evidence type="ECO:0000313" key="2">
    <source>
        <dbReference type="EMBL" id="APA97706.1"/>
    </source>
</evidence>
<keyword evidence="4" id="KW-1185">Reference proteome</keyword>
<dbReference type="RefSeq" id="WP_033087852.1">
    <property type="nucleotide sequence ID" value="NZ_AP017900.1"/>
</dbReference>
<reference evidence="2 5" key="3">
    <citation type="submission" date="2016-10" db="EMBL/GenBank/DDBJ databases">
        <title>Genome sequence of Nocardia seriolae strain EM150506, isolated from Anguila japonica.</title>
        <authorList>
            <person name="Han H.-J."/>
        </authorList>
    </citation>
    <scope>NUCLEOTIDE SEQUENCE [LARGE SCALE GENOMIC DNA]</scope>
    <source>
        <strain evidence="2 5">EM150506</strain>
    </source>
</reference>
<dbReference type="GeneID" id="93375750"/>
<dbReference type="EMBL" id="CP017839">
    <property type="protein sequence ID" value="APA97706.1"/>
    <property type="molecule type" value="Genomic_DNA"/>
</dbReference>
<feature type="region of interest" description="Disordered" evidence="1">
    <location>
        <begin position="208"/>
        <end position="236"/>
    </location>
</feature>
<proteinExistence type="predicted"/>
<sequence>MCEGYGLIASFEAGTGSRPEVPDPVQPSLSRTDDGIWVILAHKVAHRIEGKDLFVPATGGDPYPLDAIAQCRRGATHPAPDPNCTCGFHAVSESAPEPYGGRFTVLSVALSGRILAAHWTHGGILFRAERQTVLTFTDTTVPDPIRVPDYPPQPPTPPTEPSGRTARLRSPRPRDLDSAALRLPVTPPPFVRLADDAGYCAFTPAHTTSARTAAAPPNPTPEYRAGRHPHSPLLSH</sequence>
<reference evidence="3 4" key="2">
    <citation type="journal article" date="2016" name="Genome Announc.">
        <title>Draft Genome Sequence of Erythromycin- and Oxytetracycline-Sensitive Nocardia seriolae Strain U-1 (NBRC 110359).</title>
        <authorList>
            <person name="Imajoh M."/>
            <person name="Sukeda M."/>
            <person name="Shimizu M."/>
            <person name="Yamane J."/>
            <person name="Ohnishi K."/>
            <person name="Oshima S."/>
        </authorList>
    </citation>
    <scope>NUCLEOTIDE SEQUENCE [LARGE SCALE GENOMIC DNA]</scope>
    <source>
        <strain evidence="3 4">U-1</strain>
    </source>
</reference>
<dbReference type="EMBL" id="BBYQ01000046">
    <property type="protein sequence ID" value="GAP28939.1"/>
    <property type="molecule type" value="Genomic_DNA"/>
</dbReference>
<evidence type="ECO:0000313" key="5">
    <source>
        <dbReference type="Proteomes" id="UP000180166"/>
    </source>
</evidence>
<feature type="compositionally biased region" description="Pro residues" evidence="1">
    <location>
        <begin position="149"/>
        <end position="160"/>
    </location>
</feature>